<feature type="domain" description="Leucine-binding protein" evidence="4">
    <location>
        <begin position="37"/>
        <end position="379"/>
    </location>
</feature>
<feature type="chain" id="PRO_5046245268" evidence="3">
    <location>
        <begin position="22"/>
        <end position="383"/>
    </location>
</feature>
<reference evidence="5 6" key="1">
    <citation type="submission" date="2024-10" db="EMBL/GenBank/DDBJ databases">
        <title>The Natural Products Discovery Center: Release of the First 8490 Sequenced Strains for Exploring Actinobacteria Biosynthetic Diversity.</title>
        <authorList>
            <person name="Kalkreuter E."/>
            <person name="Kautsar S.A."/>
            <person name="Yang D."/>
            <person name="Bader C.D."/>
            <person name="Teijaro C.N."/>
            <person name="Fluegel L."/>
            <person name="Davis C.M."/>
            <person name="Simpson J.R."/>
            <person name="Lauterbach L."/>
            <person name="Steele A.D."/>
            <person name="Gui C."/>
            <person name="Meng S."/>
            <person name="Li G."/>
            <person name="Viehrig K."/>
            <person name="Ye F."/>
            <person name="Su P."/>
            <person name="Kiefer A.F."/>
            <person name="Nichols A."/>
            <person name="Cepeda A.J."/>
            <person name="Yan W."/>
            <person name="Fan B."/>
            <person name="Jiang Y."/>
            <person name="Adhikari A."/>
            <person name="Zheng C.-J."/>
            <person name="Schuster L."/>
            <person name="Cowan T.M."/>
            <person name="Smanski M.J."/>
            <person name="Chevrette M.G."/>
            <person name="De Carvalho L.P.S."/>
            <person name="Shen B."/>
        </authorList>
    </citation>
    <scope>NUCLEOTIDE SEQUENCE [LARGE SCALE GENOMIC DNA]</scope>
    <source>
        <strain evidence="5 6">NPDC087045</strain>
    </source>
</reference>
<evidence type="ECO:0000313" key="6">
    <source>
        <dbReference type="Proteomes" id="UP001617427"/>
    </source>
</evidence>
<dbReference type="CDD" id="cd06326">
    <property type="entry name" value="PBP1_ABC_ligand_binding-like"/>
    <property type="match status" value="1"/>
</dbReference>
<dbReference type="PANTHER" id="PTHR47235">
    <property type="entry name" value="BLR6548 PROTEIN"/>
    <property type="match status" value="1"/>
</dbReference>
<keyword evidence="6" id="KW-1185">Reference proteome</keyword>
<protein>
    <submittedName>
        <fullName evidence="5">ABC transporter substrate-binding protein</fullName>
    </submittedName>
</protein>
<organism evidence="5 6">
    <name type="scientific">Herbaspirillum chlorophenolicum</name>
    <dbReference type="NCBI Taxonomy" id="211589"/>
    <lineage>
        <taxon>Bacteria</taxon>
        <taxon>Pseudomonadati</taxon>
        <taxon>Pseudomonadota</taxon>
        <taxon>Betaproteobacteria</taxon>
        <taxon>Burkholderiales</taxon>
        <taxon>Oxalobacteraceae</taxon>
        <taxon>Herbaspirillum</taxon>
    </lineage>
</organism>
<name>A0ABW8F2G4_9BURK</name>
<dbReference type="SUPFAM" id="SSF53822">
    <property type="entry name" value="Periplasmic binding protein-like I"/>
    <property type="match status" value="1"/>
</dbReference>
<dbReference type="PANTHER" id="PTHR47235:SF1">
    <property type="entry name" value="BLR6548 PROTEIN"/>
    <property type="match status" value="1"/>
</dbReference>
<dbReference type="RefSeq" id="WP_402702057.1">
    <property type="nucleotide sequence ID" value="NZ_JBIUZV010000010.1"/>
</dbReference>
<gene>
    <name evidence="5" type="ORF">ACIPEN_16680</name>
</gene>
<dbReference type="InterPro" id="IPR028082">
    <property type="entry name" value="Peripla_BP_I"/>
</dbReference>
<dbReference type="Proteomes" id="UP001617427">
    <property type="component" value="Unassembled WGS sequence"/>
</dbReference>
<dbReference type="InterPro" id="IPR028081">
    <property type="entry name" value="Leu-bd"/>
</dbReference>
<evidence type="ECO:0000256" key="2">
    <source>
        <dbReference type="ARBA" id="ARBA00022729"/>
    </source>
</evidence>
<dbReference type="Gene3D" id="3.40.50.2300">
    <property type="match status" value="2"/>
</dbReference>
<dbReference type="EMBL" id="JBIUZV010000010">
    <property type="protein sequence ID" value="MFJ3047463.1"/>
    <property type="molecule type" value="Genomic_DNA"/>
</dbReference>
<comment type="caution">
    <text evidence="5">The sequence shown here is derived from an EMBL/GenBank/DDBJ whole genome shotgun (WGS) entry which is preliminary data.</text>
</comment>
<sequence length="383" mass="41739">MRTLALLLIGMAVCAGMTGQAAGSNLQPGPSANGDDIVIGQSADLSGQHAHVTRPFLAGAHAYFAQVNNNGGIHGRRIRLITMDDKNNPLLAIQNTQQLLQTDKALALFGYVGWKTSSVVQSVVNENGAPFFAPVTGNSIVYKAFNRHVFTIRASYSDEYMYLFSRFPGMGLKRVAMFTDEDGTARKTAVKAMIGASPGDIELVAAEEGAGQDMKDIADNLIEARPDIVLIMSISQAFNTALIKAMRAKGYRGYFYSTSLVYSSLLNSPQEVVPGLIVSQVMPFPWKAQSPIVREYQQAMHKLHVDTFSYLGLEGFIAAKVLTEGIKRAGRAPTREKLIAALESINEHNYKNPGYRINFSDSNHHGSTYVDLTTITRTGAFIH</sequence>
<feature type="signal peptide" evidence="3">
    <location>
        <begin position="1"/>
        <end position="21"/>
    </location>
</feature>
<accession>A0ABW8F2G4</accession>
<dbReference type="Pfam" id="PF13458">
    <property type="entry name" value="Peripla_BP_6"/>
    <property type="match status" value="1"/>
</dbReference>
<evidence type="ECO:0000256" key="1">
    <source>
        <dbReference type="ARBA" id="ARBA00010062"/>
    </source>
</evidence>
<proteinExistence type="inferred from homology"/>
<evidence type="ECO:0000313" key="5">
    <source>
        <dbReference type="EMBL" id="MFJ3047463.1"/>
    </source>
</evidence>
<evidence type="ECO:0000256" key="3">
    <source>
        <dbReference type="SAM" id="SignalP"/>
    </source>
</evidence>
<evidence type="ECO:0000259" key="4">
    <source>
        <dbReference type="Pfam" id="PF13458"/>
    </source>
</evidence>
<keyword evidence="2 3" id="KW-0732">Signal</keyword>
<comment type="similarity">
    <text evidence="1">Belongs to the leucine-binding protein family.</text>
</comment>